<dbReference type="InterPro" id="IPR002078">
    <property type="entry name" value="Sigma_54_int"/>
</dbReference>
<evidence type="ECO:0000256" key="1">
    <source>
        <dbReference type="ARBA" id="ARBA00022741"/>
    </source>
</evidence>
<dbReference type="Gene3D" id="3.40.50.2300">
    <property type="match status" value="1"/>
</dbReference>
<keyword evidence="3" id="KW-0805">Transcription regulation</keyword>
<dbReference type="SUPFAM" id="SSF46689">
    <property type="entry name" value="Homeodomain-like"/>
    <property type="match status" value="1"/>
</dbReference>
<dbReference type="Pfam" id="PF02954">
    <property type="entry name" value="HTH_8"/>
    <property type="match status" value="1"/>
</dbReference>
<dbReference type="OrthoDB" id="9810703at2"/>
<accession>A0A2S6HUL5</accession>
<sequence length="626" mass="69980">MGKIALLVSREEMIYQAHNILQEKKHEIGEMRVIKTEDTVSEARQSIANGATIMIARGLQASLIKQYTDIPVVEIVITAQEMALLVSKAKQILKKDNPVLGVVGFKNMFCDMSYFDVIYGIEMRTYFAEKGDLLDDMARQAVFDEVDLIIGGDTAVGIAGEAGIPSLFLSNTEDSMRNALSMAESVDYAMGVEKRSAAQIETLLDYSFNGVARLDACGMIVDINATMEDILEKKKDEILLKAAGEVFPELLGESFHQVLEYGKESYSLFMEINRTSIFAIVAPVVIEKKVEGVILTCHRMKRKQRKGQEVKGKSSLRGAGALGEFGDLLQESKSMQDCVRLAKLYALSEKAVFITGEPGTEKQLLAQCIHNAGLHKDGPFVNVSCDGLEEEAQYDLLFGDKGAAAQAKGGSLLIEDVHALTKANQYRLYQLIRHKHRMGKEGQRYPGSEVRVMATSMVSLSGLLKEGGFRKELCYLLEGLTVTIPPLRDRKEDLEYKIRETIRDCCEHYSRFHVLTKGAYEVLLHYPWKGNFIQVENFCERLILTAEKRSLDEAVVENLLARLYPGETEEGSEDASPGEEEIPFPLEAVKIKDTLFRQGGNREKTAKELGISKATLWRKMKKYHLQ</sequence>
<evidence type="ECO:0000256" key="2">
    <source>
        <dbReference type="ARBA" id="ARBA00022840"/>
    </source>
</evidence>
<evidence type="ECO:0000256" key="3">
    <source>
        <dbReference type="ARBA" id="ARBA00023015"/>
    </source>
</evidence>
<dbReference type="AlphaFoldDB" id="A0A2S6HUL5"/>
<dbReference type="PRINTS" id="PR01590">
    <property type="entry name" value="HTHFIS"/>
</dbReference>
<dbReference type="InterPro" id="IPR058031">
    <property type="entry name" value="AAA_lid_NorR"/>
</dbReference>
<protein>
    <submittedName>
        <fullName evidence="6">Transcriptional regulator with PAS, ATPase and Fis domain</fullName>
    </submittedName>
</protein>
<dbReference type="GO" id="GO:0005524">
    <property type="term" value="F:ATP binding"/>
    <property type="evidence" value="ECO:0007669"/>
    <property type="project" value="UniProtKB-KW"/>
</dbReference>
<dbReference type="InterPro" id="IPR027417">
    <property type="entry name" value="P-loop_NTPase"/>
</dbReference>
<keyword evidence="2" id="KW-0067">ATP-binding</keyword>
<evidence type="ECO:0000313" key="6">
    <source>
        <dbReference type="EMBL" id="PPK81518.1"/>
    </source>
</evidence>
<dbReference type="Gene3D" id="1.10.10.60">
    <property type="entry name" value="Homeodomain-like"/>
    <property type="match status" value="1"/>
</dbReference>
<keyword evidence="4" id="KW-0804">Transcription</keyword>
<dbReference type="EMBL" id="PTJA01000004">
    <property type="protein sequence ID" value="PPK81518.1"/>
    <property type="molecule type" value="Genomic_DNA"/>
</dbReference>
<dbReference type="InterPro" id="IPR002197">
    <property type="entry name" value="HTH_Fis"/>
</dbReference>
<dbReference type="GO" id="GO:0043565">
    <property type="term" value="F:sequence-specific DNA binding"/>
    <property type="evidence" value="ECO:0007669"/>
    <property type="project" value="InterPro"/>
</dbReference>
<reference evidence="6 7" key="1">
    <citation type="submission" date="2018-02" db="EMBL/GenBank/DDBJ databases">
        <title>Genomic Encyclopedia of Archaeal and Bacterial Type Strains, Phase II (KMG-II): from individual species to whole genera.</title>
        <authorList>
            <person name="Goeker M."/>
        </authorList>
    </citation>
    <scope>NUCLEOTIDE SEQUENCE [LARGE SCALE GENOMIC DNA]</scope>
    <source>
        <strain evidence="6 7">DSM 3808</strain>
    </source>
</reference>
<keyword evidence="1" id="KW-0547">Nucleotide-binding</keyword>
<dbReference type="Proteomes" id="UP000237749">
    <property type="component" value="Unassembled WGS sequence"/>
</dbReference>
<dbReference type="SUPFAM" id="SSF159800">
    <property type="entry name" value="PrpR receptor domain-like"/>
    <property type="match status" value="1"/>
</dbReference>
<dbReference type="CDD" id="cd00009">
    <property type="entry name" value="AAA"/>
    <property type="match status" value="1"/>
</dbReference>
<gene>
    <name evidence="6" type="ORF">BXY41_104321</name>
</gene>
<dbReference type="Gene3D" id="3.30.450.20">
    <property type="entry name" value="PAS domain"/>
    <property type="match status" value="1"/>
</dbReference>
<dbReference type="InterPro" id="IPR035965">
    <property type="entry name" value="PAS-like_dom_sf"/>
</dbReference>
<dbReference type="RefSeq" id="WP_104436607.1">
    <property type="nucleotide sequence ID" value="NZ_PTJA01000004.1"/>
</dbReference>
<dbReference type="Pfam" id="PF06506">
    <property type="entry name" value="PrpR_N"/>
    <property type="match status" value="1"/>
</dbReference>
<dbReference type="SUPFAM" id="SSF55785">
    <property type="entry name" value="PYP-like sensor domain (PAS domain)"/>
    <property type="match status" value="1"/>
</dbReference>
<feature type="domain" description="Sigma-54 factor interaction" evidence="5">
    <location>
        <begin position="328"/>
        <end position="544"/>
    </location>
</feature>
<dbReference type="PROSITE" id="PS50045">
    <property type="entry name" value="SIGMA54_INTERACT_4"/>
    <property type="match status" value="1"/>
</dbReference>
<evidence type="ECO:0000313" key="7">
    <source>
        <dbReference type="Proteomes" id="UP000237749"/>
    </source>
</evidence>
<comment type="caution">
    <text evidence="6">The sequence shown here is derived from an EMBL/GenBank/DDBJ whole genome shotgun (WGS) entry which is preliminary data.</text>
</comment>
<dbReference type="Pfam" id="PF25601">
    <property type="entry name" value="AAA_lid_14"/>
    <property type="match status" value="1"/>
</dbReference>
<dbReference type="InterPro" id="IPR009057">
    <property type="entry name" value="Homeodomain-like_sf"/>
</dbReference>
<proteinExistence type="predicted"/>
<evidence type="ECO:0000256" key="4">
    <source>
        <dbReference type="ARBA" id="ARBA00023163"/>
    </source>
</evidence>
<dbReference type="Gene3D" id="1.10.8.60">
    <property type="match status" value="1"/>
</dbReference>
<organism evidence="6 7">
    <name type="scientific">Lacrimispora xylanisolvens</name>
    <dbReference type="NCBI Taxonomy" id="384636"/>
    <lineage>
        <taxon>Bacteria</taxon>
        <taxon>Bacillati</taxon>
        <taxon>Bacillota</taxon>
        <taxon>Clostridia</taxon>
        <taxon>Lachnospirales</taxon>
        <taxon>Lachnospiraceae</taxon>
        <taxon>Lacrimispora</taxon>
    </lineage>
</organism>
<dbReference type="PANTHER" id="PTHR32071">
    <property type="entry name" value="TRANSCRIPTIONAL REGULATORY PROTEIN"/>
    <property type="match status" value="1"/>
</dbReference>
<dbReference type="Gene3D" id="3.40.50.300">
    <property type="entry name" value="P-loop containing nucleotide triphosphate hydrolases"/>
    <property type="match status" value="1"/>
</dbReference>
<dbReference type="PANTHER" id="PTHR32071:SF57">
    <property type="entry name" value="C4-DICARBOXYLATE TRANSPORT TRANSCRIPTIONAL REGULATORY PROTEIN DCTD"/>
    <property type="match status" value="1"/>
</dbReference>
<evidence type="ECO:0000259" key="5">
    <source>
        <dbReference type="PROSITE" id="PS50045"/>
    </source>
</evidence>
<dbReference type="InterPro" id="IPR010524">
    <property type="entry name" value="Sig_transdc_resp-reg_PrpR_N"/>
</dbReference>
<keyword evidence="7" id="KW-1185">Reference proteome</keyword>
<dbReference type="GO" id="GO:0006355">
    <property type="term" value="P:regulation of DNA-templated transcription"/>
    <property type="evidence" value="ECO:0007669"/>
    <property type="project" value="InterPro"/>
</dbReference>
<dbReference type="GO" id="GO:0000156">
    <property type="term" value="F:phosphorelay response regulator activity"/>
    <property type="evidence" value="ECO:0007669"/>
    <property type="project" value="InterPro"/>
</dbReference>
<dbReference type="Pfam" id="PF00158">
    <property type="entry name" value="Sigma54_activat"/>
    <property type="match status" value="1"/>
</dbReference>
<dbReference type="Gene3D" id="3.40.50.10660">
    <property type="entry name" value="PrpR receptor domain-like"/>
    <property type="match status" value="1"/>
</dbReference>
<name>A0A2S6HUL5_9FIRM</name>
<dbReference type="SUPFAM" id="SSF52540">
    <property type="entry name" value="P-loop containing nucleoside triphosphate hydrolases"/>
    <property type="match status" value="1"/>
</dbReference>